<name>A0A3D9HJR0_9PROT</name>
<dbReference type="PANTHER" id="PTHR43130:SF3">
    <property type="entry name" value="HTH-TYPE TRANSCRIPTIONAL REGULATOR RV1931C"/>
    <property type="match status" value="1"/>
</dbReference>
<proteinExistence type="predicted"/>
<dbReference type="Proteomes" id="UP000256845">
    <property type="component" value="Unassembled WGS sequence"/>
</dbReference>
<evidence type="ECO:0000256" key="2">
    <source>
        <dbReference type="ARBA" id="ARBA00023125"/>
    </source>
</evidence>
<dbReference type="AlphaFoldDB" id="A0A3D9HJR0"/>
<evidence type="ECO:0000313" key="6">
    <source>
        <dbReference type="Proteomes" id="UP000256845"/>
    </source>
</evidence>
<dbReference type="Pfam" id="PF01965">
    <property type="entry name" value="DJ-1_PfpI"/>
    <property type="match status" value="1"/>
</dbReference>
<dbReference type="SUPFAM" id="SSF52317">
    <property type="entry name" value="Class I glutamine amidotransferase-like"/>
    <property type="match status" value="1"/>
</dbReference>
<evidence type="ECO:0000256" key="3">
    <source>
        <dbReference type="ARBA" id="ARBA00023163"/>
    </source>
</evidence>
<feature type="domain" description="HTH araC/xylS-type" evidence="4">
    <location>
        <begin position="219"/>
        <end position="317"/>
    </location>
</feature>
<dbReference type="InterPro" id="IPR018062">
    <property type="entry name" value="HTH_AraC-typ_CS"/>
</dbReference>
<dbReference type="InterPro" id="IPR029062">
    <property type="entry name" value="Class_I_gatase-like"/>
</dbReference>
<dbReference type="PROSITE" id="PS01124">
    <property type="entry name" value="HTH_ARAC_FAMILY_2"/>
    <property type="match status" value="1"/>
</dbReference>
<organism evidence="5 6">
    <name type="scientific">Aestuariispira insulae</name>
    <dbReference type="NCBI Taxonomy" id="1461337"/>
    <lineage>
        <taxon>Bacteria</taxon>
        <taxon>Pseudomonadati</taxon>
        <taxon>Pseudomonadota</taxon>
        <taxon>Alphaproteobacteria</taxon>
        <taxon>Rhodospirillales</taxon>
        <taxon>Kiloniellaceae</taxon>
        <taxon>Aestuariispira</taxon>
    </lineage>
</organism>
<evidence type="ECO:0000313" key="5">
    <source>
        <dbReference type="EMBL" id="RED49749.1"/>
    </source>
</evidence>
<evidence type="ECO:0000259" key="4">
    <source>
        <dbReference type="PROSITE" id="PS01124"/>
    </source>
</evidence>
<dbReference type="PANTHER" id="PTHR43130">
    <property type="entry name" value="ARAC-FAMILY TRANSCRIPTIONAL REGULATOR"/>
    <property type="match status" value="1"/>
</dbReference>
<keyword evidence="6" id="KW-1185">Reference proteome</keyword>
<dbReference type="InterPro" id="IPR009057">
    <property type="entry name" value="Homeodomain-like_sf"/>
</dbReference>
<dbReference type="SUPFAM" id="SSF46689">
    <property type="entry name" value="Homeodomain-like"/>
    <property type="match status" value="2"/>
</dbReference>
<dbReference type="GO" id="GO:0003700">
    <property type="term" value="F:DNA-binding transcription factor activity"/>
    <property type="evidence" value="ECO:0007669"/>
    <property type="project" value="InterPro"/>
</dbReference>
<dbReference type="RefSeq" id="WP_218044673.1">
    <property type="nucleotide sequence ID" value="NZ_QRDW01000005.1"/>
</dbReference>
<sequence>MKRSVVFVIFPEVKLLDVTGALQVFADAGNQEEGEDVYDISILSQAGGMVATDSVIRLESEPFETWQGREIDTLLVAGGIGTTVAMQDSALIGAITSLGARSRRVGSICSGSFLLAEAGFLAGCRATTHWDSCRWLERRYPDVTVEADAIYVRDGRVWTSAGVTSGIDMALAMVAEDLGRSEAVRLARQLVTFMWRPGGQSQFSIPLQQQVKDATGRFDALHDWILENLTADLRVESLADRMNMSLRTFNRLYVEDTGQTPAKAVENYRLEAARQLLSESRLSVARVAETCGFGDDERLRRAFVRVFGVAPREYRQRFQASVA</sequence>
<dbReference type="InterPro" id="IPR002818">
    <property type="entry name" value="DJ-1/PfpI"/>
</dbReference>
<dbReference type="Gene3D" id="1.10.10.60">
    <property type="entry name" value="Homeodomain-like"/>
    <property type="match status" value="1"/>
</dbReference>
<dbReference type="CDD" id="cd03137">
    <property type="entry name" value="GATase1_AraC_1"/>
    <property type="match status" value="1"/>
</dbReference>
<reference evidence="5 6" key="1">
    <citation type="submission" date="2018-07" db="EMBL/GenBank/DDBJ databases">
        <title>Genomic Encyclopedia of Type Strains, Phase III (KMG-III): the genomes of soil and plant-associated and newly described type strains.</title>
        <authorList>
            <person name="Whitman W."/>
        </authorList>
    </citation>
    <scope>NUCLEOTIDE SEQUENCE [LARGE SCALE GENOMIC DNA]</scope>
    <source>
        <strain evidence="5 6">CECT 8488</strain>
    </source>
</reference>
<keyword evidence="2" id="KW-0238">DNA-binding</keyword>
<accession>A0A3D9HJR0</accession>
<dbReference type="GO" id="GO:0043565">
    <property type="term" value="F:sequence-specific DNA binding"/>
    <property type="evidence" value="ECO:0007669"/>
    <property type="project" value="InterPro"/>
</dbReference>
<dbReference type="Pfam" id="PF12833">
    <property type="entry name" value="HTH_18"/>
    <property type="match status" value="1"/>
</dbReference>
<evidence type="ECO:0000256" key="1">
    <source>
        <dbReference type="ARBA" id="ARBA00023015"/>
    </source>
</evidence>
<dbReference type="Gene3D" id="3.40.50.880">
    <property type="match status" value="1"/>
</dbReference>
<keyword evidence="1" id="KW-0805">Transcription regulation</keyword>
<keyword evidence="3" id="KW-0804">Transcription</keyword>
<protein>
    <submittedName>
        <fullName evidence="5">Transcriptional regulator GlxA family with amidase domain</fullName>
    </submittedName>
</protein>
<gene>
    <name evidence="5" type="ORF">DFP90_105120</name>
</gene>
<dbReference type="InterPro" id="IPR018060">
    <property type="entry name" value="HTH_AraC"/>
</dbReference>
<dbReference type="PROSITE" id="PS00041">
    <property type="entry name" value="HTH_ARAC_FAMILY_1"/>
    <property type="match status" value="1"/>
</dbReference>
<dbReference type="SMART" id="SM00342">
    <property type="entry name" value="HTH_ARAC"/>
    <property type="match status" value="1"/>
</dbReference>
<comment type="caution">
    <text evidence="5">The sequence shown here is derived from an EMBL/GenBank/DDBJ whole genome shotgun (WGS) entry which is preliminary data.</text>
</comment>
<dbReference type="EMBL" id="QRDW01000005">
    <property type="protein sequence ID" value="RED49749.1"/>
    <property type="molecule type" value="Genomic_DNA"/>
</dbReference>
<dbReference type="InterPro" id="IPR052158">
    <property type="entry name" value="INH-QAR"/>
</dbReference>